<proteinExistence type="predicted"/>
<evidence type="ECO:0000313" key="5">
    <source>
        <dbReference type="Proteomes" id="UP001059475"/>
    </source>
</evidence>
<dbReference type="InterPro" id="IPR012332">
    <property type="entry name" value="Autotransporter_pectin_lyase_C"/>
</dbReference>
<evidence type="ECO:0000259" key="3">
    <source>
        <dbReference type="PROSITE" id="PS51208"/>
    </source>
</evidence>
<feature type="signal peptide" evidence="2">
    <location>
        <begin position="1"/>
        <end position="24"/>
    </location>
</feature>
<name>A0ABY5EX89_9HYPH</name>
<dbReference type="InterPro" id="IPR005546">
    <property type="entry name" value="Autotransporte_beta"/>
</dbReference>
<gene>
    <name evidence="4" type="primary">bafA</name>
    <name evidence="4" type="ORF">NMK50_04330</name>
</gene>
<accession>A0ABY5EX89</accession>
<reference evidence="4" key="1">
    <citation type="submission" date="2022-07" db="EMBL/GenBank/DDBJ databases">
        <title>First report of Bartonella spp. in marsupials in Brazil, with a description of Bartonella harrusi sp. nov. and new proposal for taxonomic reclassification of species of the genus Bartonella.</title>
        <authorList>
            <person name="Amaral R.B."/>
        </authorList>
    </citation>
    <scope>NUCLEOTIDE SEQUENCE</scope>
    <source>
        <strain evidence="4">117A</strain>
    </source>
</reference>
<dbReference type="Pfam" id="PF03797">
    <property type="entry name" value="Autotransporter"/>
    <property type="match status" value="1"/>
</dbReference>
<feature type="region of interest" description="Disordered" evidence="1">
    <location>
        <begin position="1375"/>
        <end position="1394"/>
    </location>
</feature>
<dbReference type="InterPro" id="IPR051551">
    <property type="entry name" value="Autotransporter_adhesion"/>
</dbReference>
<protein>
    <submittedName>
        <fullName evidence="4">BafA family autotransporter</fullName>
    </submittedName>
</protein>
<keyword evidence="2" id="KW-0732">Signal</keyword>
<sequence>MQRKLKLSFGVLMTSSFIVKVAIADEVFTSKGSPLMPAEVNKKLKEVGNFIPKIIGLKEKSGKSERVPNKQIAEISGLPEEERRGIKSFSFKALTNSIIYGNTDIYITDYSLESSGKKVKSFNYKNAGYSINNTVRNGGRLHINEASVSRDTTIENGDIEFVKNLSISEYAIIKKGGKQIVGNGASAEGAKIYGGEQVVFGKHDPVFERYDISKDPISSTAYDTVIYGQNGRLGYQNVYSDGQAVNTKIMRGGVQNLNGTESFNNEYTENVDAENDKFSLIEGASALNTEIFKNGIQNILPGGMASGVTLYDNATQEIYNTGYVDTLTINDQAKSWLHAGAILDKETKVNDFGSLHIYAGDGGAVTEIENLILDGEDVRLYSIAVGNNGKKQTNIKNLSGSGRVIFTSIGDDQQYSELHVDNLSGNLHFDFNVSFSEKRGDYLLIKNSGAGHHTISVIDSGVEITNFFRKKLKLISDRSGGAHFTLTNVFGEKINAFDVGTYMYRLKHRKNKKNGKIWYLDARYTFDETIFPVSYVKPSDTSSSDYILTDFTIDKGKVVSVGNPNSVNDTEKDSNIGSYEESISNTVKNGGKLYVYNGGYSLYTKIENRGAEIISGQGISQDTDVCKGGQQKVENGGKVEEAKIYGGEQFVSGKVDIKGEMVRSSAEGTIISAQDEVLGYQNVYDGGVVFNTKIMEGGVQNLYGEDDLNEEDYGGTAFNTEVFSGGEQNVLVGGEAMGVILHGTAIQKIELGGYAKDLTVKDQAKAWLHHGATLEGKTTVNDSGRIYLYAGADRSRTEVENIILNGKDAKLYSIASSIDGESSLVENLSGSGSVIFTSNIFNPHYSKLEINDLSGNLHFRFHINFAEQRGDYLFIKNGMGSHTISVIDSGIEIANFSPQKDTFVNEFNLVTDQSGGAHFTLVDFLDEEISVIDAGAYMYSLNQKNDEGGKIWYLAITNNFHTDKNKLILQNCFISDGSIVYISDDGEMDHYKKSINNTVQDTGIIHVKAGGLSKNTTIKSGGTEIVREQGIAEFSIIHIAGQQRVEDGGIAVQTEIHGGKQFVFGGGYIDGGIVGSSAYKTKIYGQGEVLGQQNVYGDGVVWETKVMSGGIQNIALWFPDDDDFSLKNGGLALNTEVFAGGMQRVLVGGKADTVILHSNAVQEVHAGGFVKNLTIEDGAKSWIFSGAMLSGKTIVNDFGQFHLYAGDDDHQTIAENIHLNGEEARLYSIGTEFDGKRSFIQKLSGMGKIIFTSVESEVYYSRLYVDDLSGNMHFNFNVSLAEGDGDYLFIKNGSGNHTITVVDSGIEIANPVSTNLDLIVDQSGGTHFTLQRFSGAKIETVDGGTYTYSLKKKNGENEEAKVWYLTAAPIDNIPSKNKIPSHSDRGKRPFTPSTVPSLQDQVVELFIRPSQFSSSLREELSKSDFLTTPSTDAVLSLSVAPQFVFHNELQTVRAGRGILERSKKSSVLWASAIKSKESVSTGHLDFKLEQTGVVLGLTALSELTNGDFYLGGFGSYDQGRVAHARGGTSSVNTYGIGAYATYFSQSGWYLDGILKYNHYQNTLKAVSTNGLDIEGNYKQWAMGASFEGGYRVKMAQSSWMQPYAQLTWLRAEGKEITLSNKMIGNINPLTSLRSEVGLSLGYEFGSDLDFSSIAYITAAWLRENKNDNHTTINKQHKFTTDLSGNAGKLGIGLSSLVSDKLKLYAEAHYVKGRKVKQLLQGTLGMRYSF</sequence>
<dbReference type="NCBIfam" id="TIGR01414">
    <property type="entry name" value="autotrans_barl"/>
    <property type="match status" value="3"/>
</dbReference>
<dbReference type="Gene3D" id="2.160.20.20">
    <property type="match status" value="3"/>
</dbReference>
<dbReference type="RefSeq" id="WP_254771000.1">
    <property type="nucleotide sequence ID" value="NZ_CP101114.1"/>
</dbReference>
<dbReference type="Pfam" id="PF03212">
    <property type="entry name" value="Pertactin"/>
    <property type="match status" value="3"/>
</dbReference>
<dbReference type="SUPFAM" id="SSF103515">
    <property type="entry name" value="Autotransporter"/>
    <property type="match status" value="1"/>
</dbReference>
<dbReference type="PANTHER" id="PTHR35037">
    <property type="entry name" value="C-TERMINAL REGION OF AIDA-LIKE PROTEIN"/>
    <property type="match status" value="1"/>
</dbReference>
<evidence type="ECO:0000256" key="2">
    <source>
        <dbReference type="SAM" id="SignalP"/>
    </source>
</evidence>
<evidence type="ECO:0000256" key="1">
    <source>
        <dbReference type="SAM" id="MobiDB-lite"/>
    </source>
</evidence>
<dbReference type="InterPro" id="IPR004899">
    <property type="entry name" value="Pertactin_central"/>
</dbReference>
<dbReference type="InterPro" id="IPR011050">
    <property type="entry name" value="Pectin_lyase_fold/virulence"/>
</dbReference>
<dbReference type="Gene3D" id="2.40.128.130">
    <property type="entry name" value="Autotransporter beta-domain"/>
    <property type="match status" value="1"/>
</dbReference>
<dbReference type="SMART" id="SM00869">
    <property type="entry name" value="Autotransporter"/>
    <property type="match status" value="1"/>
</dbReference>
<organism evidence="4 5">
    <name type="scientific">Bartonella harrusi</name>
    <dbReference type="NCBI Taxonomy" id="2961895"/>
    <lineage>
        <taxon>Bacteria</taxon>
        <taxon>Pseudomonadati</taxon>
        <taxon>Pseudomonadota</taxon>
        <taxon>Alphaproteobacteria</taxon>
        <taxon>Hyphomicrobiales</taxon>
        <taxon>Bartonellaceae</taxon>
        <taxon>Bartonella</taxon>
    </lineage>
</organism>
<evidence type="ECO:0000313" key="4">
    <source>
        <dbReference type="EMBL" id="UTO29170.1"/>
    </source>
</evidence>
<dbReference type="Proteomes" id="UP001059475">
    <property type="component" value="Chromosome"/>
</dbReference>
<dbReference type="EMBL" id="CP101114">
    <property type="protein sequence ID" value="UTO29170.1"/>
    <property type="molecule type" value="Genomic_DNA"/>
</dbReference>
<dbReference type="PROSITE" id="PS51208">
    <property type="entry name" value="AUTOTRANSPORTER"/>
    <property type="match status" value="1"/>
</dbReference>
<feature type="chain" id="PRO_5046800560" evidence="2">
    <location>
        <begin position="25"/>
        <end position="1729"/>
    </location>
</feature>
<dbReference type="InterPro" id="IPR036709">
    <property type="entry name" value="Autotransporte_beta_dom_sf"/>
</dbReference>
<dbReference type="InterPro" id="IPR006315">
    <property type="entry name" value="OM_autotransptr_brl_dom"/>
</dbReference>
<keyword evidence="5" id="KW-1185">Reference proteome</keyword>
<dbReference type="SUPFAM" id="SSF51126">
    <property type="entry name" value="Pectin lyase-like"/>
    <property type="match status" value="3"/>
</dbReference>
<feature type="domain" description="Autotransporter" evidence="3">
    <location>
        <begin position="1461"/>
        <end position="1729"/>
    </location>
</feature>
<dbReference type="PANTHER" id="PTHR35037:SF7">
    <property type="entry name" value="AUTOTRANSPORTER"/>
    <property type="match status" value="1"/>
</dbReference>
<dbReference type="NCBIfam" id="NF040482">
    <property type="entry name" value="auto_BafA_Cterm"/>
    <property type="match status" value="1"/>
</dbReference>